<keyword evidence="2" id="KW-1185">Reference proteome</keyword>
<dbReference type="AlphaFoldDB" id="A0AAD3M4U8"/>
<proteinExistence type="predicted"/>
<name>A0AAD3M4U8_LATJO</name>
<dbReference type="GO" id="GO:0008076">
    <property type="term" value="C:voltage-gated potassium channel complex"/>
    <property type="evidence" value="ECO:0007669"/>
    <property type="project" value="TreeGrafter"/>
</dbReference>
<dbReference type="GO" id="GO:0005249">
    <property type="term" value="F:voltage-gated potassium channel activity"/>
    <property type="evidence" value="ECO:0007669"/>
    <property type="project" value="TreeGrafter"/>
</dbReference>
<sequence>MHHGCLASFRAKQNNIIMAGAGQRNWTSLFLVDIVLQLHTTPSWSLARRKVISDPKLIRMNYTETWFVIDLLSCLLWHHQRL</sequence>
<dbReference type="InterPro" id="IPR050818">
    <property type="entry name" value="KCNH_animal-type"/>
</dbReference>
<comment type="caution">
    <text evidence="1">The sequence shown here is derived from an EMBL/GenBank/DDBJ whole genome shotgun (WGS) entry which is preliminary data.</text>
</comment>
<evidence type="ECO:0000313" key="1">
    <source>
        <dbReference type="EMBL" id="GLD47563.1"/>
    </source>
</evidence>
<accession>A0AAD3M4U8</accession>
<dbReference type="GO" id="GO:0042391">
    <property type="term" value="P:regulation of membrane potential"/>
    <property type="evidence" value="ECO:0007669"/>
    <property type="project" value="TreeGrafter"/>
</dbReference>
<dbReference type="Proteomes" id="UP001279410">
    <property type="component" value="Unassembled WGS sequence"/>
</dbReference>
<organism evidence="1 2">
    <name type="scientific">Lates japonicus</name>
    <name type="common">Japanese lates</name>
    <dbReference type="NCBI Taxonomy" id="270547"/>
    <lineage>
        <taxon>Eukaryota</taxon>
        <taxon>Metazoa</taxon>
        <taxon>Chordata</taxon>
        <taxon>Craniata</taxon>
        <taxon>Vertebrata</taxon>
        <taxon>Euteleostomi</taxon>
        <taxon>Actinopterygii</taxon>
        <taxon>Neopterygii</taxon>
        <taxon>Teleostei</taxon>
        <taxon>Neoteleostei</taxon>
        <taxon>Acanthomorphata</taxon>
        <taxon>Carangaria</taxon>
        <taxon>Carangaria incertae sedis</taxon>
        <taxon>Centropomidae</taxon>
        <taxon>Lates</taxon>
    </lineage>
</organism>
<protein>
    <submittedName>
        <fullName evidence="1">Potassium voltage-gated channel subfamily H member 1b</fullName>
    </submittedName>
</protein>
<dbReference type="PANTHER" id="PTHR10217:SF435">
    <property type="entry name" value="POTASSIUM VOLTAGE-GATED CHANNEL PROTEIN EAG"/>
    <property type="match status" value="1"/>
</dbReference>
<evidence type="ECO:0000313" key="2">
    <source>
        <dbReference type="Proteomes" id="UP001279410"/>
    </source>
</evidence>
<gene>
    <name evidence="1" type="ORF">AKAME5_000170200</name>
</gene>
<dbReference type="PANTHER" id="PTHR10217">
    <property type="entry name" value="VOLTAGE AND LIGAND GATED POTASSIUM CHANNEL"/>
    <property type="match status" value="1"/>
</dbReference>
<reference evidence="1" key="1">
    <citation type="submission" date="2022-08" db="EMBL/GenBank/DDBJ databases">
        <title>Genome sequencing of akame (Lates japonicus).</title>
        <authorList>
            <person name="Hashiguchi Y."/>
            <person name="Takahashi H."/>
        </authorList>
    </citation>
    <scope>NUCLEOTIDE SEQUENCE</scope>
    <source>
        <strain evidence="1">Kochi</strain>
    </source>
</reference>
<dbReference type="EMBL" id="BRZM01000004">
    <property type="protein sequence ID" value="GLD47563.1"/>
    <property type="molecule type" value="Genomic_DNA"/>
</dbReference>